<feature type="region of interest" description="Disordered" evidence="2">
    <location>
        <begin position="1782"/>
        <end position="1879"/>
    </location>
</feature>
<feature type="region of interest" description="Disordered" evidence="2">
    <location>
        <begin position="1102"/>
        <end position="1145"/>
    </location>
</feature>
<feature type="compositionally biased region" description="Acidic residues" evidence="2">
    <location>
        <begin position="1387"/>
        <end position="1396"/>
    </location>
</feature>
<feature type="compositionally biased region" description="Low complexity" evidence="2">
    <location>
        <begin position="2330"/>
        <end position="2340"/>
    </location>
</feature>
<feature type="region of interest" description="Disordered" evidence="2">
    <location>
        <begin position="661"/>
        <end position="701"/>
    </location>
</feature>
<feature type="compositionally biased region" description="Basic and acidic residues" evidence="2">
    <location>
        <begin position="1040"/>
        <end position="1052"/>
    </location>
</feature>
<feature type="compositionally biased region" description="Gly residues" evidence="2">
    <location>
        <begin position="3285"/>
        <end position="3297"/>
    </location>
</feature>
<feature type="compositionally biased region" description="Basic and acidic residues" evidence="2">
    <location>
        <begin position="2903"/>
        <end position="2919"/>
    </location>
</feature>
<feature type="compositionally biased region" description="Basic and acidic residues" evidence="2">
    <location>
        <begin position="661"/>
        <end position="699"/>
    </location>
</feature>
<feature type="compositionally biased region" description="Acidic residues" evidence="2">
    <location>
        <begin position="3247"/>
        <end position="3264"/>
    </location>
</feature>
<feature type="compositionally biased region" description="Acidic residues" evidence="2">
    <location>
        <begin position="3445"/>
        <end position="3457"/>
    </location>
</feature>
<feature type="compositionally biased region" description="Basic and acidic residues" evidence="2">
    <location>
        <begin position="2192"/>
        <end position="2203"/>
    </location>
</feature>
<feature type="region of interest" description="Disordered" evidence="2">
    <location>
        <begin position="431"/>
        <end position="506"/>
    </location>
</feature>
<feature type="region of interest" description="Disordered" evidence="2">
    <location>
        <begin position="2706"/>
        <end position="2734"/>
    </location>
</feature>
<feature type="region of interest" description="Disordered" evidence="2">
    <location>
        <begin position="898"/>
        <end position="965"/>
    </location>
</feature>
<feature type="region of interest" description="Disordered" evidence="2">
    <location>
        <begin position="843"/>
        <end position="865"/>
    </location>
</feature>
<feature type="region of interest" description="Disordered" evidence="2">
    <location>
        <begin position="3224"/>
        <end position="3457"/>
    </location>
</feature>
<feature type="compositionally biased region" description="Polar residues" evidence="2">
    <location>
        <begin position="2884"/>
        <end position="2893"/>
    </location>
</feature>
<feature type="compositionally biased region" description="Basic and acidic residues" evidence="2">
    <location>
        <begin position="2174"/>
        <end position="2183"/>
    </location>
</feature>
<feature type="compositionally biased region" description="Gly residues" evidence="2">
    <location>
        <begin position="1280"/>
        <end position="1294"/>
    </location>
</feature>
<feature type="region of interest" description="Disordered" evidence="2">
    <location>
        <begin position="361"/>
        <end position="405"/>
    </location>
</feature>
<feature type="region of interest" description="Disordered" evidence="2">
    <location>
        <begin position="524"/>
        <end position="591"/>
    </location>
</feature>
<name>A0A0G4I7Z9_9ALVE</name>
<protein>
    <submittedName>
        <fullName evidence="3">Uncharacterized protein</fullName>
    </submittedName>
</protein>
<feature type="compositionally biased region" description="Basic and acidic residues" evidence="2">
    <location>
        <begin position="1912"/>
        <end position="1921"/>
    </location>
</feature>
<feature type="compositionally biased region" description="Basic and acidic residues" evidence="2">
    <location>
        <begin position="490"/>
        <end position="503"/>
    </location>
</feature>
<feature type="compositionally biased region" description="Polar residues" evidence="2">
    <location>
        <begin position="54"/>
        <end position="66"/>
    </location>
</feature>
<feature type="compositionally biased region" description="Basic and acidic residues" evidence="2">
    <location>
        <begin position="2820"/>
        <end position="2841"/>
    </location>
</feature>
<organism evidence="3">
    <name type="scientific">Chromera velia CCMP2878</name>
    <dbReference type="NCBI Taxonomy" id="1169474"/>
    <lineage>
        <taxon>Eukaryota</taxon>
        <taxon>Sar</taxon>
        <taxon>Alveolata</taxon>
        <taxon>Colpodellida</taxon>
        <taxon>Chromeraceae</taxon>
        <taxon>Chromera</taxon>
    </lineage>
</organism>
<feature type="compositionally biased region" description="Low complexity" evidence="2">
    <location>
        <begin position="3298"/>
        <end position="3308"/>
    </location>
</feature>
<feature type="compositionally biased region" description="Basic and acidic residues" evidence="2">
    <location>
        <begin position="1461"/>
        <end position="1471"/>
    </location>
</feature>
<feature type="region of interest" description="Disordered" evidence="2">
    <location>
        <begin position="1740"/>
        <end position="1759"/>
    </location>
</feature>
<feature type="compositionally biased region" description="Polar residues" evidence="2">
    <location>
        <begin position="843"/>
        <end position="860"/>
    </location>
</feature>
<feature type="compositionally biased region" description="Basic and acidic residues" evidence="2">
    <location>
        <begin position="1480"/>
        <end position="1494"/>
    </location>
</feature>
<keyword evidence="1" id="KW-0945">Host-virus interaction</keyword>
<sequence length="3457" mass="376955">MDPPGRESLKEETGETSSSSLISKQGLGGHSPTHPPVSPPNDSGKTEPAEGNLPPSSSLSGQTNPAVATVKETENHAPNGVRDPPQGLRLEQEAEKETQKPPQSGKQGPARQVSEHPKSTEPSKELTLSPSSSPRSPRANLPPHRALPMHKPEPQSSSSSGTSGIASKDPTAPGGTASEVPPPAWTPEGREAPPPVLIPVTEPGASSSASAAAARETETGPGRTQNKKDPEDGTGPRLHPASAAAPRWVSGPSEMKNYLQRGQSFKPLVSSVRSFLETSEDARMDIQRCAEQMDDVHEPDWGSMTLEKDEKKEVNRLKCLEGTLVRLMKTEVACDRRLGLSQNFSNWMRQERSRLVALQQSLEKERDSANSGGERQDEDAENNRNGADKRTSSSGWGGDVKSEEQEDVAEAEAVLVLMKELSVRGFPMRPVWEYPESLGGPSDREEEGGQGEGMEKGGGKTGGEGDRSRDAPLSSSSSASGQQQNGTEGNSERSTPRELKEAIETLPIEVSDVGVVRGFPMRPVWEYPESLGGPSDREEEGGQGEGMEKGGGKTGGEGDRSRDAPLSSSSSASGQQQNGTEGNSERSTPRELKEAIETLPIETRLASFSDLTGRERWEILQCLPLSVRSYLRSLPFCLKRKVSKLIAEDLYLRAMVQDAQRKEKAEETGENAERDKEGKTGDMNHEKEEEKGQKEKEEEAPSMVSWIGDPPFPPAASPSEDPTASASAWAQWQCSEMDPRIPFFTPVGVPLPLTGGDGEGHDLSTKICESLSRLCSLFLGLFETRRRIAFVSHRLKKRSSRSSSSPQEQLVKKDEQLLSFLKQTHQASLTALIKERHVCDSSLLQPNKPTNQPDGTSHTSPSEEELKNLLAIPPTPEAFSMRITRRWDQVLKEKIPKTENVLPPYSSRRGNELSRPSSCVPTPTSQSARSQSKLTTMSRKKKGAESNPMMPEETGAGAYGEKQGGDVPVGGENASLCFDPRHHRMVSPPPPVSPPLAQMGFLFPHGGNFSSYPRPLPRIEISQHRDGGIPPGFQPQPGETHPDARSWKDLPEPRDPFLNTLRHVYSTFLPHASIPLLNLQRMQEEGERETKGETWAEVKIEAGEKSAETEEGERPSDATAQNPLLGSTSSSLSAAHPVQLPPPPFPNNPMMFPACPPGSFPLFPILAQPHQGIPPPFLLQHPAAAAAAMQQHPPAHMMQMSAPPGGGGAFPPHVGALYPSAGGPTLVPAAPAPAPAGFMERPMWIPAAQAQGSASQQDGQPVYVAANDMMAAVPPKRRGGMGGRGGRGGGGMRGGRGKGRSSEKAGAGEEGEFKDKDETADLLAEIGSDDARENEERERELKALGLEKRGRGGQKRRRGGVSAKAKSGGRWAPTGSAPPPLVCVDSQSEEEAESDGDGVPLSKRRESHFGASAAAGAGVVASSVLLQKKKRKRPLGMDNEQDEEEGGEGCLGVSRKKKKAVKEEVGTDPSRKGGGKRKRNDISGEGVKEEESGTKDSPLAITPLRLPPSDPLPVDSRQVSDLLRVADFLSITSRVLMGVPPPSLRILLDWVGVGGGDGGEGGGKGGRREGEMNSDPPLFHWTVICLLRAASKGRFNEYDAFAIRPLNPLTWPFEAADTIDHFLERDDVLLEDKKPIREVIRKLESSEGSGFLGLSGSDRLVLLSALVEICVETPVFRALMSFQQTRLRSLRKIVQAEETRMRDVLEPKIMNARSELILPLFKRLGFEELRQAMTIRKPAAAAGKEAGEAGEEEGNEEEKDALILHSWETSVESARALLKLPADSAAGERKGGRKKGEGKKEGEVIREQGEGKKGKKDSMEGQVGVQKEESPPADDASELEPLAPPPGGKKWKAVGGKKTAELLPSSSPSSSSHDGEKEAQVQVLRDALFGPRAAPFPSSVLSLKIDRRRFAIRNPSEKETEGGEGEGEAEKAGDKDEDEAREEAERMEADRHLKKLMNLRVSGRAPTFAILYDKGRKRLEDEDELETLQEYHARVSEYVDAKCRVFAIRRFLPLLEAEAETEWQPLGRDRRGDAFWQSRLDPDLLFLEHRLVDPEAVLRDPLARAVAKIALEAAEERRHWLRFRDREGEGLVETEGRMEVEERKEKGEEKEKDLLLPLHPSLEKCVEAAVGWTDEEAQELRKDPWSLVRRFCDVSDFGGDSATLSGVPVWPVERGGEFEREGENGENDMEREDATKKVKREPSSSRAPLHSSSFLSPPDSRRLLEKGVHQSPTMGMRGTQRERESAEQAEDSSQLRRMRMGLRSRMRVKVEEADPGESLVLPGIGSRRGRGGVQQGGEEDEGGGENGARRSWSFYTNTGKKAVGGRSKVSPSSSRSTNRLPPTPPSNLVALISQGLSRQNESERILLEGLTRRVSQFTCSLSGPLGLFDKLSLKPLTSDAAALRLAVVAAATQAGAHTASRRTPAVQPATHHPYRGAWVARGRGRGGRGRGPEIFSSRSPRVKQLQQIKVQAERSRAEEPWVFGDAHALPLLHLQRKEPKVPDFLWPPPQWRRPGLGVPAEAGGVVSIVPDFCLTHPVCSSGPSPRHSRQMLISQEDMISRWCGVEREMREEIEGGKREENFDEREREHAQALLLRPVRQLFPLPRAGVFSTLTRAFLFLNRNERSKLVLIRRRVLEKFQREQTMRSDDDEQEPELLFPSERFGMEKRSGSRVGSEVSSAPEVLLFFRMRCLLLEIGVAAAGAGGQITWKTGGSSSSVSKRKQATGSTWRDEERKEWMEAVLSSKRYRPSVLLPLDPPPPLSPSRRTSRGRGPPNGKGNEDKGGPEGTTGNQHEGEGGVREFIQMVLRVAPSVQEREALLQEAIEAHEGKDKQKKEKEGKGGEVIAEVPQSGAAPSGRCNSNDRSPSPSPSPCPSPMSQPQPSTLVGETQEQADSPPGLQDASQRERERDVKMEAERADVIGVLRRMFSNPFAFREEGGERFKVSSLSVSLRSESDAKDVPTKEDEEDEEEQKLTHRGSRFSVSEREVEQKSAASPEEGEGGDSQMEDVSASAAVSYRSPFPQFFPLPSNFLSEGLQGCLRSLLEEVRRSLCSQMSRDFVMPDEALWARASLSPHAFAHVLFLIDFALRYRISRYPTTANVAGLRRDPDFADSAVSPVDLPWFSEPPDTLTASTFAPGSSVASTVAAASTAEVPKASLGRTRTGTAAKMGGGGKNRRASTGLLTAAEKEDRSKLWPEIELDRLALCVLNDSILPSRLARRLEPLLYRPPDPSARRSRQQQQRQKGEEAEEEEEEEGEEEEEEADPGQANGRAGGRQRRSQAGRVARGGGGGMRGRGGQRQPRPAPQRVTRARAQESGAADVNNNLAGNSAEPSEVMRGLNVEDLEEEEDEAEAEAMPLSRRGGGGRSSCMSVSSQRSRRRGGGGRGSRLSGIRVIEDDDDEEEEGEGGGGEELAGESQEEEDAEKGQEEDEEGGSEGPQNLEEEKKDEDEDLLEEED</sequence>
<evidence type="ECO:0000256" key="1">
    <source>
        <dbReference type="ARBA" id="ARBA00022581"/>
    </source>
</evidence>
<feature type="compositionally biased region" description="Basic and acidic residues" evidence="2">
    <location>
        <begin position="2953"/>
        <end position="2963"/>
    </location>
</feature>
<feature type="region of interest" description="Disordered" evidence="2">
    <location>
        <begin position="1273"/>
        <end position="1513"/>
    </location>
</feature>
<gene>
    <name evidence="3" type="ORF">Cvel_11724</name>
</gene>
<feature type="region of interest" description="Disordered" evidence="2">
    <location>
        <begin position="2439"/>
        <end position="2458"/>
    </location>
</feature>
<feature type="compositionally biased region" description="Basic and acidic residues" evidence="2">
    <location>
        <begin position="113"/>
        <end position="124"/>
    </location>
</feature>
<feature type="compositionally biased region" description="Basic and acidic residues" evidence="2">
    <location>
        <begin position="546"/>
        <end position="563"/>
    </location>
</feature>
<feature type="region of interest" description="Disordered" evidence="2">
    <location>
        <begin position="3161"/>
        <end position="3191"/>
    </location>
</feature>
<feature type="compositionally biased region" description="Low complexity" evidence="2">
    <location>
        <begin position="2204"/>
        <end position="2216"/>
    </location>
</feature>
<feature type="compositionally biased region" description="Pro residues" evidence="2">
    <location>
        <begin position="2867"/>
        <end position="2879"/>
    </location>
</feature>
<feature type="region of interest" description="Disordered" evidence="2">
    <location>
        <begin position="2273"/>
        <end position="2348"/>
    </location>
</feature>
<feature type="compositionally biased region" description="Basic and acidic residues" evidence="2">
    <location>
        <begin position="1"/>
        <end position="13"/>
    </location>
</feature>
<feature type="region of interest" description="Disordered" evidence="2">
    <location>
        <begin position="2932"/>
        <end position="3009"/>
    </location>
</feature>
<feature type="compositionally biased region" description="Low complexity" evidence="2">
    <location>
        <begin position="205"/>
        <end position="214"/>
    </location>
</feature>
<evidence type="ECO:0000256" key="2">
    <source>
        <dbReference type="SAM" id="MobiDB-lite"/>
    </source>
</evidence>
<accession>A0A0G4I7Z9</accession>
<feature type="compositionally biased region" description="Acidic residues" evidence="2">
    <location>
        <begin position="3413"/>
        <end position="3434"/>
    </location>
</feature>
<feature type="compositionally biased region" description="Polar residues" evidence="2">
    <location>
        <begin position="914"/>
        <end position="937"/>
    </location>
</feature>
<feature type="compositionally biased region" description="Basic and acidic residues" evidence="2">
    <location>
        <begin position="2219"/>
        <end position="2228"/>
    </location>
</feature>
<feature type="compositionally biased region" description="Basic and acidic residues" evidence="2">
    <location>
        <begin position="453"/>
        <end position="470"/>
    </location>
</feature>
<feature type="region of interest" description="Disordered" evidence="2">
    <location>
        <begin position="2750"/>
        <end position="2796"/>
    </location>
</feature>
<feature type="compositionally biased region" description="Basic and acidic residues" evidence="2">
    <location>
        <begin position="2934"/>
        <end position="2943"/>
    </location>
</feature>
<feature type="region of interest" description="Disordered" evidence="2">
    <location>
        <begin position="1"/>
        <end position="250"/>
    </location>
</feature>
<feature type="compositionally biased region" description="Basic and acidic residues" evidence="2">
    <location>
        <begin position="90"/>
        <end position="99"/>
    </location>
</feature>
<feature type="compositionally biased region" description="Polar residues" evidence="2">
    <location>
        <begin position="2708"/>
        <end position="2728"/>
    </location>
</feature>
<feature type="compositionally biased region" description="Basic and acidic residues" evidence="2">
    <location>
        <begin position="1300"/>
        <end position="1319"/>
    </location>
</feature>
<feature type="region of interest" description="Disordered" evidence="2">
    <location>
        <begin position="2820"/>
        <end position="2919"/>
    </location>
</feature>
<proteinExistence type="predicted"/>
<evidence type="ECO:0000313" key="3">
    <source>
        <dbReference type="EMBL" id="CEM53101.1"/>
    </source>
</evidence>
<feature type="compositionally biased region" description="Acidic residues" evidence="2">
    <location>
        <begin position="1748"/>
        <end position="1759"/>
    </location>
</feature>
<feature type="compositionally biased region" description="Basic and acidic residues" evidence="2">
    <location>
        <begin position="1786"/>
        <end position="1819"/>
    </location>
</feature>
<feature type="region of interest" description="Disordered" evidence="2">
    <location>
        <begin position="2173"/>
        <end position="2258"/>
    </location>
</feature>
<dbReference type="PANTHER" id="PTHR13037">
    <property type="entry name" value="FORMIN"/>
    <property type="match status" value="1"/>
</dbReference>
<dbReference type="EMBL" id="CDMZ01005510">
    <property type="protein sequence ID" value="CEM53101.1"/>
    <property type="molecule type" value="Genomic_DNA"/>
</dbReference>
<feature type="region of interest" description="Disordered" evidence="2">
    <location>
        <begin position="1912"/>
        <end position="1944"/>
    </location>
</feature>
<reference evidence="3" key="1">
    <citation type="submission" date="2014-11" db="EMBL/GenBank/DDBJ databases">
        <authorList>
            <person name="Otto D Thomas"/>
            <person name="Naeem Raeece"/>
        </authorList>
    </citation>
    <scope>NUCLEOTIDE SEQUENCE</scope>
</reference>
<feature type="compositionally biased region" description="Acidic residues" evidence="2">
    <location>
        <begin position="3396"/>
        <end position="3406"/>
    </location>
</feature>
<feature type="compositionally biased region" description="Low complexity" evidence="2">
    <location>
        <begin position="1410"/>
        <end position="1424"/>
    </location>
</feature>
<feature type="compositionally biased region" description="Basic and acidic residues" evidence="2">
    <location>
        <begin position="1102"/>
        <end position="1116"/>
    </location>
</feature>
<feature type="compositionally biased region" description="Acidic residues" evidence="2">
    <location>
        <begin position="3342"/>
        <end position="3353"/>
    </location>
</feature>
<feature type="compositionally biased region" description="Basic and acidic residues" evidence="2">
    <location>
        <begin position="1329"/>
        <end position="1350"/>
    </location>
</feature>
<feature type="compositionally biased region" description="Polar residues" evidence="2">
    <location>
        <begin position="3321"/>
        <end position="3331"/>
    </location>
</feature>
<feature type="compositionally biased region" description="Low complexity" evidence="2">
    <location>
        <begin position="129"/>
        <end position="138"/>
    </location>
</feature>
<feature type="region of interest" description="Disordered" evidence="2">
    <location>
        <begin position="1023"/>
        <end position="1052"/>
    </location>
</feature>
<feature type="compositionally biased region" description="Low complexity" evidence="2">
    <location>
        <begin position="1124"/>
        <end position="1133"/>
    </location>
</feature>
<dbReference type="VEuPathDB" id="CryptoDB:Cvel_11724"/>
<dbReference type="PANTHER" id="PTHR13037:SF24">
    <property type="entry name" value="POLYCOMB PROTEIN PCL-RELATED"/>
    <property type="match status" value="1"/>
</dbReference>